<name>A0A0W0YB03_9GAMM</name>
<dbReference type="SUPFAM" id="SSF53098">
    <property type="entry name" value="Ribonuclease H-like"/>
    <property type="match status" value="1"/>
</dbReference>
<dbReference type="OrthoDB" id="5647367at2"/>
<gene>
    <name evidence="1" type="ORF">Lsan_3492</name>
</gene>
<comment type="caution">
    <text evidence="1">The sequence shown here is derived from an EMBL/GenBank/DDBJ whole genome shotgun (WGS) entry which is preliminary data.</text>
</comment>
<organism evidence="1 2">
    <name type="scientific">Legionella santicrucis</name>
    <dbReference type="NCBI Taxonomy" id="45074"/>
    <lineage>
        <taxon>Bacteria</taxon>
        <taxon>Pseudomonadati</taxon>
        <taxon>Pseudomonadota</taxon>
        <taxon>Gammaproteobacteria</taxon>
        <taxon>Legionellales</taxon>
        <taxon>Legionellaceae</taxon>
        <taxon>Legionella</taxon>
    </lineage>
</organism>
<sequence>MINRSSPDASPKQVFTVEEIKLLDQLIKTKLQEEKTESLASYLIKTARLGGYLARKSDPPPGFIVIWREFLKLADILHRYLLGKNTYG</sequence>
<protein>
    <submittedName>
        <fullName evidence="1">Transposase Tn5</fullName>
    </submittedName>
</protein>
<keyword evidence="2" id="KW-1185">Reference proteome</keyword>
<dbReference type="RefSeq" id="WP_133134330.1">
    <property type="nucleotide sequence ID" value="NZ_CAAAIH010000036.1"/>
</dbReference>
<accession>A0A0W0YB03</accession>
<dbReference type="InterPro" id="IPR012337">
    <property type="entry name" value="RNaseH-like_sf"/>
</dbReference>
<dbReference type="PATRIC" id="fig|45074.5.peg.3756"/>
<dbReference type="AlphaFoldDB" id="A0A0W0YB03"/>
<dbReference type="EMBL" id="LNYU01000090">
    <property type="protein sequence ID" value="KTD53828.1"/>
    <property type="molecule type" value="Genomic_DNA"/>
</dbReference>
<evidence type="ECO:0000313" key="1">
    <source>
        <dbReference type="EMBL" id="KTD53828.1"/>
    </source>
</evidence>
<dbReference type="Gene3D" id="1.10.740.10">
    <property type="entry name" value="Transferase Inhibitor Protein From Tn5, Chain"/>
    <property type="match status" value="1"/>
</dbReference>
<dbReference type="Proteomes" id="UP000054703">
    <property type="component" value="Unassembled WGS sequence"/>
</dbReference>
<reference evidence="1 2" key="1">
    <citation type="submission" date="2015-11" db="EMBL/GenBank/DDBJ databases">
        <title>Genomic analysis of 38 Legionella species identifies large and diverse effector repertoires.</title>
        <authorList>
            <person name="Burstein D."/>
            <person name="Amaro F."/>
            <person name="Zusman T."/>
            <person name="Lifshitz Z."/>
            <person name="Cohen O."/>
            <person name="Gilbert J.A."/>
            <person name="Pupko T."/>
            <person name="Shuman H.A."/>
            <person name="Segal G."/>
        </authorList>
    </citation>
    <scope>NUCLEOTIDE SEQUENCE [LARGE SCALE GENOMIC DNA]</scope>
    <source>
        <strain evidence="1 2">SC-63-C7</strain>
    </source>
</reference>
<evidence type="ECO:0000313" key="2">
    <source>
        <dbReference type="Proteomes" id="UP000054703"/>
    </source>
</evidence>
<dbReference type="InterPro" id="IPR014737">
    <property type="entry name" value="Transposase_Tn5-like_C"/>
</dbReference>
<proteinExistence type="predicted"/>